<dbReference type="RefSeq" id="XP_040690753.1">
    <property type="nucleotide sequence ID" value="XM_040830643.1"/>
</dbReference>
<accession>A0A1L9RQI7</accession>
<dbReference type="Proteomes" id="UP000184383">
    <property type="component" value="Unassembled WGS sequence"/>
</dbReference>
<dbReference type="AlphaFoldDB" id="A0A1L9RQI7"/>
<dbReference type="EMBL" id="KV878211">
    <property type="protein sequence ID" value="OJJ37077.1"/>
    <property type="molecule type" value="Genomic_DNA"/>
</dbReference>
<evidence type="ECO:0000313" key="3">
    <source>
        <dbReference type="Proteomes" id="UP000184383"/>
    </source>
</evidence>
<gene>
    <name evidence="2" type="ORF">ASPWEDRAFT_170569</name>
</gene>
<dbReference type="GeneID" id="63746491"/>
<feature type="region of interest" description="Disordered" evidence="1">
    <location>
        <begin position="66"/>
        <end position="104"/>
    </location>
</feature>
<keyword evidence="3" id="KW-1185">Reference proteome</keyword>
<sequence length="440" mass="48942">MVQDTVNSGTVLFQMTGMHVQSMTVQQVTASGPAPDSQLIAFLLRSSSSISTLPWNEAWSRGGYRGLSTGRPNPSAQEIGHHGYRRHGSSAYPSGCRRAPDCSPGTVTVPDPDADEPTHAAYPTSPLLQAIPGLQPGATRISRRLPEQRGIYFFPDRAIFEHFYKYDDEGSGIDPGKPISVYSLASFSRDDLSISSYPASTLSLRRILDAQRLPLFPFACLRETLATAPNDTTNAWKALYRCFRPLANPRRRKRCHVFSFVEAKRLASSTTQKERIRYGHGDFAFSETKLINSSFPLNGTGYVSSYARAKATQPGIHAITRGIGYSPRHWPGASDCPRLYRQYMVSVFRNLQNIALARYAKTQYLRNLSTAVASRVVLYQRPSHCLAVADSMNNSDVSGFQYLTEDEMFDYQDYLGGELLSKISSCSHLRFENCMLKKAA</sequence>
<organism evidence="2 3">
    <name type="scientific">Aspergillus wentii DTO 134E9</name>
    <dbReference type="NCBI Taxonomy" id="1073089"/>
    <lineage>
        <taxon>Eukaryota</taxon>
        <taxon>Fungi</taxon>
        <taxon>Dikarya</taxon>
        <taxon>Ascomycota</taxon>
        <taxon>Pezizomycotina</taxon>
        <taxon>Eurotiomycetes</taxon>
        <taxon>Eurotiomycetidae</taxon>
        <taxon>Eurotiales</taxon>
        <taxon>Aspergillaceae</taxon>
        <taxon>Aspergillus</taxon>
        <taxon>Aspergillus subgen. Cremei</taxon>
    </lineage>
</organism>
<evidence type="ECO:0000256" key="1">
    <source>
        <dbReference type="SAM" id="MobiDB-lite"/>
    </source>
</evidence>
<name>A0A1L9RQI7_ASPWE</name>
<protein>
    <submittedName>
        <fullName evidence="2">Uncharacterized protein</fullName>
    </submittedName>
</protein>
<evidence type="ECO:0000313" key="2">
    <source>
        <dbReference type="EMBL" id="OJJ37077.1"/>
    </source>
</evidence>
<reference evidence="3" key="1">
    <citation type="journal article" date="2017" name="Genome Biol.">
        <title>Comparative genomics reveals high biological diversity and specific adaptations in the industrially and medically important fungal genus Aspergillus.</title>
        <authorList>
            <person name="de Vries R.P."/>
            <person name="Riley R."/>
            <person name="Wiebenga A."/>
            <person name="Aguilar-Osorio G."/>
            <person name="Amillis S."/>
            <person name="Uchima C.A."/>
            <person name="Anderluh G."/>
            <person name="Asadollahi M."/>
            <person name="Askin M."/>
            <person name="Barry K."/>
            <person name="Battaglia E."/>
            <person name="Bayram O."/>
            <person name="Benocci T."/>
            <person name="Braus-Stromeyer S.A."/>
            <person name="Caldana C."/>
            <person name="Canovas D."/>
            <person name="Cerqueira G.C."/>
            <person name="Chen F."/>
            <person name="Chen W."/>
            <person name="Choi C."/>
            <person name="Clum A."/>
            <person name="Dos Santos R.A."/>
            <person name="Damasio A.R."/>
            <person name="Diallinas G."/>
            <person name="Emri T."/>
            <person name="Fekete E."/>
            <person name="Flipphi M."/>
            <person name="Freyberg S."/>
            <person name="Gallo A."/>
            <person name="Gournas C."/>
            <person name="Habgood R."/>
            <person name="Hainaut M."/>
            <person name="Harispe M.L."/>
            <person name="Henrissat B."/>
            <person name="Hilden K.S."/>
            <person name="Hope R."/>
            <person name="Hossain A."/>
            <person name="Karabika E."/>
            <person name="Karaffa L."/>
            <person name="Karanyi Z."/>
            <person name="Krasevec N."/>
            <person name="Kuo A."/>
            <person name="Kusch H."/>
            <person name="LaButti K."/>
            <person name="Lagendijk E.L."/>
            <person name="Lapidus A."/>
            <person name="Levasseur A."/>
            <person name="Lindquist E."/>
            <person name="Lipzen A."/>
            <person name="Logrieco A.F."/>
            <person name="MacCabe A."/>
            <person name="Maekelae M.R."/>
            <person name="Malavazi I."/>
            <person name="Melin P."/>
            <person name="Meyer V."/>
            <person name="Mielnichuk N."/>
            <person name="Miskei M."/>
            <person name="Molnar A.P."/>
            <person name="Mule G."/>
            <person name="Ngan C.Y."/>
            <person name="Orejas M."/>
            <person name="Orosz E."/>
            <person name="Ouedraogo J.P."/>
            <person name="Overkamp K.M."/>
            <person name="Park H.-S."/>
            <person name="Perrone G."/>
            <person name="Piumi F."/>
            <person name="Punt P.J."/>
            <person name="Ram A.F."/>
            <person name="Ramon A."/>
            <person name="Rauscher S."/>
            <person name="Record E."/>
            <person name="Riano-Pachon D.M."/>
            <person name="Robert V."/>
            <person name="Roehrig J."/>
            <person name="Ruller R."/>
            <person name="Salamov A."/>
            <person name="Salih N.S."/>
            <person name="Samson R.A."/>
            <person name="Sandor E."/>
            <person name="Sanguinetti M."/>
            <person name="Schuetze T."/>
            <person name="Sepcic K."/>
            <person name="Shelest E."/>
            <person name="Sherlock G."/>
            <person name="Sophianopoulou V."/>
            <person name="Squina F.M."/>
            <person name="Sun H."/>
            <person name="Susca A."/>
            <person name="Todd R.B."/>
            <person name="Tsang A."/>
            <person name="Unkles S.E."/>
            <person name="van de Wiele N."/>
            <person name="van Rossen-Uffink D."/>
            <person name="Oliveira J.V."/>
            <person name="Vesth T.C."/>
            <person name="Visser J."/>
            <person name="Yu J.-H."/>
            <person name="Zhou M."/>
            <person name="Andersen M.R."/>
            <person name="Archer D.B."/>
            <person name="Baker S.E."/>
            <person name="Benoit I."/>
            <person name="Brakhage A.A."/>
            <person name="Braus G.H."/>
            <person name="Fischer R."/>
            <person name="Frisvad J.C."/>
            <person name="Goldman G.H."/>
            <person name="Houbraken J."/>
            <person name="Oakley B."/>
            <person name="Pocsi I."/>
            <person name="Scazzocchio C."/>
            <person name="Seiboth B."/>
            <person name="vanKuyk P.A."/>
            <person name="Wortman J."/>
            <person name="Dyer P.S."/>
            <person name="Grigoriev I.V."/>
        </authorList>
    </citation>
    <scope>NUCLEOTIDE SEQUENCE [LARGE SCALE GENOMIC DNA]</scope>
    <source>
        <strain evidence="3">DTO 134E9</strain>
    </source>
</reference>
<dbReference type="VEuPathDB" id="FungiDB:ASPWEDRAFT_170569"/>
<proteinExistence type="predicted"/>